<dbReference type="SUPFAM" id="SSF90257">
    <property type="entry name" value="Myosin rod fragments"/>
    <property type="match status" value="1"/>
</dbReference>
<evidence type="ECO:0000256" key="2">
    <source>
        <dbReference type="SAM" id="Coils"/>
    </source>
</evidence>
<evidence type="ECO:0000256" key="1">
    <source>
        <dbReference type="ARBA" id="ARBA00009550"/>
    </source>
</evidence>
<reference evidence="3 4" key="1">
    <citation type="submission" date="2022-07" db="EMBL/GenBank/DDBJ databases">
        <title>Genome-wide signatures of adaptation to extreme environments.</title>
        <authorList>
            <person name="Cho C.H."/>
            <person name="Yoon H.S."/>
        </authorList>
    </citation>
    <scope>NUCLEOTIDE SEQUENCE [LARGE SCALE GENOMIC DNA]</scope>
    <source>
        <strain evidence="3 4">108.79 E11</strain>
    </source>
</reference>
<proteinExistence type="inferred from homology"/>
<keyword evidence="4" id="KW-1185">Reference proteome</keyword>
<gene>
    <name evidence="3" type="ORF">GAYE_PCTG36G0982</name>
</gene>
<protein>
    <submittedName>
        <fullName evidence="3">Uncharacterized protein</fullName>
    </submittedName>
</protein>
<feature type="coiled-coil region" evidence="2">
    <location>
        <begin position="109"/>
        <end position="349"/>
    </location>
</feature>
<dbReference type="GO" id="GO:0019905">
    <property type="term" value="F:syntaxin binding"/>
    <property type="evidence" value="ECO:0007669"/>
    <property type="project" value="InterPro"/>
</dbReference>
<organism evidence="3 4">
    <name type="scientific">Galdieria yellowstonensis</name>
    <dbReference type="NCBI Taxonomy" id="3028027"/>
    <lineage>
        <taxon>Eukaryota</taxon>
        <taxon>Rhodophyta</taxon>
        <taxon>Bangiophyceae</taxon>
        <taxon>Galdieriales</taxon>
        <taxon>Galdieriaceae</taxon>
        <taxon>Galdieria</taxon>
    </lineage>
</organism>
<dbReference type="EMBL" id="JANCYU010000011">
    <property type="protein sequence ID" value="KAK4523091.1"/>
    <property type="molecule type" value="Genomic_DNA"/>
</dbReference>
<dbReference type="Gene3D" id="1.10.287.1490">
    <property type="match status" value="1"/>
</dbReference>
<comment type="similarity">
    <text evidence="1">Belongs to the taxilin family.</text>
</comment>
<dbReference type="PANTHER" id="PTHR16127:SF13">
    <property type="entry name" value="GH01188P"/>
    <property type="match status" value="1"/>
</dbReference>
<dbReference type="Pfam" id="PF09728">
    <property type="entry name" value="Taxilin"/>
    <property type="match status" value="1"/>
</dbReference>
<sequence length="438" mass="51027">MSAVSEESKSRGLETSQFKELLAERISTLESSQNIEEDKRIENKYKTAVKEGKALVESTDSTPESKLKILLSKYLNKCTECKNLEYDVCRERQKSIVLERELEDICFEMKKLKAAKQKLETLSRELNRQNKTLAEESERRLKEEKERQAEIVKKFNEAMEEINSKIEYHSTKEAEMYKQKLEEKTEAFQVLQEKYDLREEHFATQLRAKELEVELTKAQLREATEEFERQKEENNTQLKEFFSVVDTLQSKLSEYDRKCSQFEEALEQSSSVFRKYEDTIDKLSKTAQSLQETNGDLKKQNEEAYAQLANLTSELEAVKRNEQKAKEKCECLEKLCRSLSAERSALQKRIDEICTGWSVVENQISGLKTQVEEAGSSEMLESLQKLKDTGSLPQGEFMAMFKELRRLSLQERLKLFAKLPCPDYKFTNCETRPSKGNK</sequence>
<dbReference type="PANTHER" id="PTHR16127">
    <property type="entry name" value="TAXILIN"/>
    <property type="match status" value="1"/>
</dbReference>
<dbReference type="Proteomes" id="UP001300502">
    <property type="component" value="Unassembled WGS sequence"/>
</dbReference>
<accession>A0AAV9I3P7</accession>
<dbReference type="AlphaFoldDB" id="A0AAV9I3P7"/>
<dbReference type="InterPro" id="IPR026183">
    <property type="entry name" value="Taxilin_fam"/>
</dbReference>
<comment type="caution">
    <text evidence="3">The sequence shown here is derived from an EMBL/GenBank/DDBJ whole genome shotgun (WGS) entry which is preliminary data.</text>
</comment>
<evidence type="ECO:0000313" key="4">
    <source>
        <dbReference type="Proteomes" id="UP001300502"/>
    </source>
</evidence>
<name>A0AAV9I3P7_9RHOD</name>
<evidence type="ECO:0000313" key="3">
    <source>
        <dbReference type="EMBL" id="KAK4523091.1"/>
    </source>
</evidence>
<keyword evidence="2" id="KW-0175">Coiled coil</keyword>